<dbReference type="Gramene" id="QL09p018013:mrna">
    <property type="protein sequence ID" value="QL09p018013:mrna"/>
    <property type="gene ID" value="QL09p018013"/>
</dbReference>
<organism evidence="1 2">
    <name type="scientific">Quercus lobata</name>
    <name type="common">Valley oak</name>
    <dbReference type="NCBI Taxonomy" id="97700"/>
    <lineage>
        <taxon>Eukaryota</taxon>
        <taxon>Viridiplantae</taxon>
        <taxon>Streptophyta</taxon>
        <taxon>Embryophyta</taxon>
        <taxon>Tracheophyta</taxon>
        <taxon>Spermatophyta</taxon>
        <taxon>Magnoliopsida</taxon>
        <taxon>eudicotyledons</taxon>
        <taxon>Gunneridae</taxon>
        <taxon>Pentapetalae</taxon>
        <taxon>rosids</taxon>
        <taxon>fabids</taxon>
        <taxon>Fagales</taxon>
        <taxon>Fagaceae</taxon>
        <taxon>Quercus</taxon>
    </lineage>
</organism>
<dbReference type="InParanoid" id="A0A7N2MJ32"/>
<reference evidence="1 2" key="1">
    <citation type="journal article" date="2016" name="G3 (Bethesda)">
        <title>First Draft Assembly and Annotation of the Genome of a California Endemic Oak Quercus lobata Nee (Fagaceae).</title>
        <authorList>
            <person name="Sork V.L."/>
            <person name="Fitz-Gibbon S.T."/>
            <person name="Puiu D."/>
            <person name="Crepeau M."/>
            <person name="Gugger P.F."/>
            <person name="Sherman R."/>
            <person name="Stevens K."/>
            <person name="Langley C.H."/>
            <person name="Pellegrini M."/>
            <person name="Salzberg S.L."/>
        </authorList>
    </citation>
    <scope>NUCLEOTIDE SEQUENCE [LARGE SCALE GENOMIC DNA]</scope>
    <source>
        <strain evidence="1 2">cv. SW786</strain>
    </source>
</reference>
<gene>
    <name evidence="1" type="primary">LOC115959508</name>
</gene>
<dbReference type="InterPro" id="IPR055296">
    <property type="entry name" value="SRL2-like"/>
</dbReference>
<dbReference type="PANTHER" id="PTHR46087:SF11">
    <property type="entry name" value="PROTEIN SEMI-ROLLED LEAF 2"/>
    <property type="match status" value="1"/>
</dbReference>
<dbReference type="Proteomes" id="UP000594261">
    <property type="component" value="Chromosome 9"/>
</dbReference>
<dbReference type="OrthoDB" id="1419727at2759"/>
<dbReference type="PANTHER" id="PTHR46087">
    <property type="entry name" value="PUTATIVE, EXPRESSED-RELATED"/>
    <property type="match status" value="1"/>
</dbReference>
<dbReference type="AlphaFoldDB" id="A0A7N2MJ32"/>
<accession>A0A7N2MJ32</accession>
<dbReference type="KEGG" id="qlo:115950836"/>
<reference evidence="1" key="2">
    <citation type="submission" date="2021-01" db="UniProtKB">
        <authorList>
            <consortium name="EnsemblPlants"/>
        </authorList>
    </citation>
    <scope>IDENTIFICATION</scope>
</reference>
<dbReference type="EnsemblPlants" id="QL09p018013:mrna">
    <property type="protein sequence ID" value="QL09p018013:mrna"/>
    <property type="gene ID" value="QL09p018013"/>
</dbReference>
<keyword evidence="2" id="KW-1185">Reference proteome</keyword>
<dbReference type="KEGG" id="qlo:115959508"/>
<evidence type="ECO:0000313" key="1">
    <source>
        <dbReference type="EnsemblPlants" id="QL09p018013:mrna"/>
    </source>
</evidence>
<sequence length="208" mass="24553">MCVCCPALRSSSREPVKRYKKLLAEIFPKSLDGPPNERKIVTLCEYAVKNPVWIPKIAKYLEERCYKELRVGHIKFINIVWERFTRLAAEEEAAKIERDNARQMETEALERERIAKRRSEKYRVAARIAEEKVHKFRIALITSWVVFCCSRISSTIKKYCRNIFFFWMHKLPTFTFSSHLYDSKIVLNGRFCLGIILFITLRPQLASL</sequence>
<name>A0A7N2MJ32_QUELO</name>
<dbReference type="EMBL" id="LRBV02000009">
    <property type="status" value="NOT_ANNOTATED_CDS"/>
    <property type="molecule type" value="Genomic_DNA"/>
</dbReference>
<protein>
    <submittedName>
        <fullName evidence="1">Uncharacterized protein</fullName>
    </submittedName>
</protein>
<proteinExistence type="predicted"/>
<dbReference type="GeneID" id="115959508"/>
<dbReference type="RefSeq" id="XP_030933793.1">
    <property type="nucleotide sequence ID" value="XM_031077933.1"/>
</dbReference>
<evidence type="ECO:0000313" key="2">
    <source>
        <dbReference type="Proteomes" id="UP000594261"/>
    </source>
</evidence>